<organism evidence="1 2">
    <name type="scientific">Aeromonas hydrophila</name>
    <dbReference type="NCBI Taxonomy" id="644"/>
    <lineage>
        <taxon>Bacteria</taxon>
        <taxon>Pseudomonadati</taxon>
        <taxon>Pseudomonadota</taxon>
        <taxon>Gammaproteobacteria</taxon>
        <taxon>Aeromonadales</taxon>
        <taxon>Aeromonadaceae</taxon>
        <taxon>Aeromonas</taxon>
    </lineage>
</organism>
<sequence length="147" mass="15780">MEIKIKEGIPLAGYFHVDVYRSGVLVAVIDEENLIVNGAKNQLARLIGGAGTNRHITQIGFGIGQTVAAPGQTALTSPYIKAIGSVEYPATGQVRFNWSLSTAELNGVAITEFGLICADGTLFSRKQRKPIEKESDLSLTGSWTILF</sequence>
<dbReference type="EMBL" id="PUTQ01000027">
    <property type="protein sequence ID" value="RCF46429.1"/>
    <property type="molecule type" value="Genomic_DNA"/>
</dbReference>
<protein>
    <submittedName>
        <fullName evidence="1">Uncharacterized protein</fullName>
    </submittedName>
</protein>
<dbReference type="RefSeq" id="WP_060444056.1">
    <property type="nucleotide sequence ID" value="NZ_PUTQ01000027.1"/>
</dbReference>
<name>A0ABD7G4I2_AERHY</name>
<comment type="caution">
    <text evidence="1">The sequence shown here is derived from an EMBL/GenBank/DDBJ whole genome shotgun (WGS) entry which is preliminary data.</text>
</comment>
<dbReference type="Proteomes" id="UP000253075">
    <property type="component" value="Unassembled WGS sequence"/>
</dbReference>
<reference evidence="1 2" key="1">
    <citation type="journal article" date="2018" name="PLoS ONE">
        <title>Phenotypic characterization and whole genome analysis of extended-spectrum beta-lactamase-producing bacteria isolated from dogs in Germany.</title>
        <authorList>
            <person name="Boehmer T."/>
            <person name="Vogler A.J."/>
            <person name="Thomas A."/>
            <person name="Sauer S."/>
            <person name="Hergenroether M."/>
            <person name="Straubinger R.K."/>
            <person name="Birdsell D."/>
            <person name="Keim P."/>
            <person name="Sahl J.W."/>
            <person name="Williamson C.H."/>
            <person name="Riehm J.M."/>
        </authorList>
    </citation>
    <scope>NUCLEOTIDE SEQUENCE [LARGE SCALE GENOMIC DNA]</scope>
    <source>
        <strain evidence="1 2">AFG_SD03_1510_Ahy_093</strain>
    </source>
</reference>
<evidence type="ECO:0000313" key="2">
    <source>
        <dbReference type="Proteomes" id="UP000253075"/>
    </source>
</evidence>
<reference evidence="2" key="2">
    <citation type="submission" date="2018-02" db="EMBL/GenBank/DDBJ databases">
        <title>Phenotypic characterization and whole genome analysis of multidrug-resistant, extended-spectrum beta-lactamase-producing bacteria isolated from dogs in Germany.</title>
        <authorList>
            <person name="Williamson C."/>
        </authorList>
    </citation>
    <scope>NUCLEOTIDE SEQUENCE [LARGE SCALE GENOMIC DNA]</scope>
    <source>
        <strain evidence="2">AFG_SD03_1510_Ahy_093</strain>
    </source>
</reference>
<accession>A0ABD7G4I2</accession>
<dbReference type="AlphaFoldDB" id="A0ABD7G4I2"/>
<evidence type="ECO:0000313" key="1">
    <source>
        <dbReference type="EMBL" id="RCF46429.1"/>
    </source>
</evidence>
<proteinExistence type="predicted"/>
<gene>
    <name evidence="1" type="ORF">C6C11_17140</name>
</gene>